<reference evidence="1 2" key="1">
    <citation type="submission" date="2014-08" db="EMBL/GenBank/DDBJ databases">
        <title>Genomic and Phenotypic Diversity of Colwellia psychrerythraea strains from Disparate Marine Basins.</title>
        <authorList>
            <person name="Techtmann S.M."/>
            <person name="Stelling S.C."/>
            <person name="Utturkar S.M."/>
            <person name="Alshibli N."/>
            <person name="Harris A."/>
            <person name="Brown S.D."/>
            <person name="Hazen T.C."/>
        </authorList>
    </citation>
    <scope>NUCLEOTIDE SEQUENCE [LARGE SCALE GENOMIC DNA]</scope>
    <source>
        <strain evidence="1 2">GAB14E</strain>
    </source>
</reference>
<dbReference type="Proteomes" id="UP000029868">
    <property type="component" value="Unassembled WGS sequence"/>
</dbReference>
<accession>A0A099KD24</accession>
<protein>
    <submittedName>
        <fullName evidence="1">Uncharacterized protein</fullName>
    </submittedName>
</protein>
<evidence type="ECO:0000313" key="2">
    <source>
        <dbReference type="Proteomes" id="UP000029868"/>
    </source>
</evidence>
<evidence type="ECO:0000313" key="1">
    <source>
        <dbReference type="EMBL" id="KGJ88215.1"/>
    </source>
</evidence>
<name>A0A099KD24_COLPS</name>
<sequence length="209" mass="25325">MIEINRNQFTEEELEELDPWNEDHWKLWAYYEDCSFDYEWGDNPVRSIGLLNQMVDYALDSKCIKKDTIFEALFELAREAYRDRYEPSILRLSNAAENIKEDSVLKEWCNYVEWFNQLYYYKGKTSENNGIKLSQYLIEPHPNCVNLPDVYIWSFTYIYTGRVLNNYHEIKCQKDLPEHAEKLPEYIYVDLKRLDWRYSFCLPLESIDI</sequence>
<proteinExistence type="predicted"/>
<dbReference type="EMBL" id="JQEC01000068">
    <property type="protein sequence ID" value="KGJ88215.1"/>
    <property type="molecule type" value="Genomic_DNA"/>
</dbReference>
<comment type="caution">
    <text evidence="1">The sequence shown here is derived from an EMBL/GenBank/DDBJ whole genome shotgun (WGS) entry which is preliminary data.</text>
</comment>
<gene>
    <name evidence="1" type="ORF">GAB14E_4244</name>
</gene>
<organism evidence="1 2">
    <name type="scientific">Colwellia psychrerythraea</name>
    <name type="common">Vibrio psychroerythus</name>
    <dbReference type="NCBI Taxonomy" id="28229"/>
    <lineage>
        <taxon>Bacteria</taxon>
        <taxon>Pseudomonadati</taxon>
        <taxon>Pseudomonadota</taxon>
        <taxon>Gammaproteobacteria</taxon>
        <taxon>Alteromonadales</taxon>
        <taxon>Colwelliaceae</taxon>
        <taxon>Colwellia</taxon>
    </lineage>
</organism>
<dbReference type="PATRIC" id="fig|28229.3.peg.4221"/>
<dbReference type="AlphaFoldDB" id="A0A099KD24"/>
<dbReference type="RefSeq" id="WP_033084161.1">
    <property type="nucleotide sequence ID" value="NZ_JQEC01000068.1"/>
</dbReference>